<feature type="region of interest" description="Disordered" evidence="1">
    <location>
        <begin position="71"/>
        <end position="93"/>
    </location>
</feature>
<evidence type="ECO:0000313" key="2">
    <source>
        <dbReference type="EMBL" id="XAI70442.1"/>
    </source>
</evidence>
<accession>A0AAU6W1F6</accession>
<reference evidence="2" key="1">
    <citation type="journal article" date="2024" name="J. Gen. Virol.">
        <title>Novel phages of Pseudomonas syringae unveil numerous potential auxiliary metabolic genes.</title>
        <authorList>
            <person name="Feltin C."/>
            <person name="Garneau J.R."/>
            <person name="Morris C.E."/>
            <person name="Berard A."/>
            <person name="Torres-Barcelo C."/>
        </authorList>
    </citation>
    <scope>NUCLEOTIDE SEQUENCE</scope>
</reference>
<organism evidence="2">
    <name type="scientific">Pseudomonas phage Lyrsu01</name>
    <dbReference type="NCBI Taxonomy" id="3138538"/>
    <lineage>
        <taxon>Viruses</taxon>
    </lineage>
</organism>
<evidence type="ECO:0008006" key="3">
    <source>
        <dbReference type="Google" id="ProtNLM"/>
    </source>
</evidence>
<proteinExistence type="predicted"/>
<sequence>MQLHEDCLSREYRLEREAHEAYKNSLKETEGQRLVKLCIAYGATPGGIHKWLKKRLEATQKLEAELSKAHSDAAWQAEYQREQDAARDHAEWK</sequence>
<name>A0AAU6W1F6_9VIRU</name>
<dbReference type="EMBL" id="PP179323">
    <property type="protein sequence ID" value="XAI70442.1"/>
    <property type="molecule type" value="Genomic_DNA"/>
</dbReference>
<feature type="compositionally biased region" description="Basic and acidic residues" evidence="1">
    <location>
        <begin position="79"/>
        <end position="93"/>
    </location>
</feature>
<protein>
    <recommendedName>
        <fullName evidence="3">Transposase</fullName>
    </recommendedName>
</protein>
<evidence type="ECO:0000256" key="1">
    <source>
        <dbReference type="SAM" id="MobiDB-lite"/>
    </source>
</evidence>
<gene>
    <name evidence="2" type="ORF">Lyrsu01_00044</name>
</gene>